<feature type="compositionally biased region" description="Low complexity" evidence="1">
    <location>
        <begin position="845"/>
        <end position="854"/>
    </location>
</feature>
<dbReference type="RefSeq" id="XP_025364988.1">
    <property type="nucleotide sequence ID" value="XM_025505041.1"/>
</dbReference>
<feature type="compositionally biased region" description="Low complexity" evidence="1">
    <location>
        <begin position="245"/>
        <end position="257"/>
    </location>
</feature>
<protein>
    <submittedName>
        <fullName evidence="2">Uncharacterized protein</fullName>
    </submittedName>
</protein>
<feature type="region of interest" description="Disordered" evidence="1">
    <location>
        <begin position="113"/>
        <end position="266"/>
    </location>
</feature>
<feature type="compositionally biased region" description="Low complexity" evidence="1">
    <location>
        <begin position="610"/>
        <end position="630"/>
    </location>
</feature>
<feature type="compositionally biased region" description="Acidic residues" evidence="1">
    <location>
        <begin position="784"/>
        <end position="794"/>
    </location>
</feature>
<reference evidence="2 3" key="1">
    <citation type="journal article" date="2018" name="Mol. Biol. Evol.">
        <title>Broad Genomic Sampling Reveals a Smut Pathogenic Ancestry of the Fungal Clade Ustilaginomycotina.</title>
        <authorList>
            <person name="Kijpornyongpan T."/>
            <person name="Mondo S.J."/>
            <person name="Barry K."/>
            <person name="Sandor L."/>
            <person name="Lee J."/>
            <person name="Lipzen A."/>
            <person name="Pangilinan J."/>
            <person name="LaButti K."/>
            <person name="Hainaut M."/>
            <person name="Henrissat B."/>
            <person name="Grigoriev I.V."/>
            <person name="Spatafora J.W."/>
            <person name="Aime M.C."/>
        </authorList>
    </citation>
    <scope>NUCLEOTIDE SEQUENCE [LARGE SCALE GENOMIC DNA]</scope>
    <source>
        <strain evidence="2 3">MCA 5214</strain>
    </source>
</reference>
<feature type="compositionally biased region" description="Low complexity" evidence="1">
    <location>
        <begin position="10"/>
        <end position="40"/>
    </location>
</feature>
<feature type="compositionally biased region" description="Acidic residues" evidence="1">
    <location>
        <begin position="637"/>
        <end position="647"/>
    </location>
</feature>
<evidence type="ECO:0000313" key="3">
    <source>
        <dbReference type="Proteomes" id="UP000245884"/>
    </source>
</evidence>
<dbReference type="EMBL" id="KZ819662">
    <property type="protein sequence ID" value="PWN30376.1"/>
    <property type="molecule type" value="Genomic_DNA"/>
</dbReference>
<feature type="compositionally biased region" description="Basic and acidic residues" evidence="1">
    <location>
        <begin position="770"/>
        <end position="781"/>
    </location>
</feature>
<feature type="region of interest" description="Disordered" evidence="1">
    <location>
        <begin position="1"/>
        <end position="91"/>
    </location>
</feature>
<name>A0A316UYI9_9BASI</name>
<feature type="compositionally biased region" description="Low complexity" evidence="1">
    <location>
        <begin position="361"/>
        <end position="383"/>
    </location>
</feature>
<feature type="region of interest" description="Disordered" evidence="1">
    <location>
        <begin position="322"/>
        <end position="830"/>
    </location>
</feature>
<feature type="compositionally biased region" description="Polar residues" evidence="1">
    <location>
        <begin position="573"/>
        <end position="583"/>
    </location>
</feature>
<feature type="compositionally biased region" description="Low complexity" evidence="1">
    <location>
        <begin position="932"/>
        <end position="944"/>
    </location>
</feature>
<accession>A0A316UYI9</accession>
<feature type="compositionally biased region" description="Low complexity" evidence="1">
    <location>
        <begin position="506"/>
        <end position="546"/>
    </location>
</feature>
<feature type="compositionally biased region" description="Basic and acidic residues" evidence="1">
    <location>
        <begin position="795"/>
        <end position="811"/>
    </location>
</feature>
<dbReference type="AlphaFoldDB" id="A0A316UYI9"/>
<gene>
    <name evidence="2" type="ORF">BDZ90DRAFT_229396</name>
</gene>
<feature type="compositionally biased region" description="Low complexity" evidence="1">
    <location>
        <begin position="425"/>
        <end position="451"/>
    </location>
</feature>
<feature type="compositionally biased region" description="Basic and acidic residues" evidence="1">
    <location>
        <begin position="193"/>
        <end position="202"/>
    </location>
</feature>
<dbReference type="GeneID" id="37026864"/>
<feature type="compositionally biased region" description="Low complexity" evidence="1">
    <location>
        <begin position="72"/>
        <end position="84"/>
    </location>
</feature>
<evidence type="ECO:0000313" key="2">
    <source>
        <dbReference type="EMBL" id="PWN30376.1"/>
    </source>
</evidence>
<organism evidence="2 3">
    <name type="scientific">Jaminaea rosea</name>
    <dbReference type="NCBI Taxonomy" id="1569628"/>
    <lineage>
        <taxon>Eukaryota</taxon>
        <taxon>Fungi</taxon>
        <taxon>Dikarya</taxon>
        <taxon>Basidiomycota</taxon>
        <taxon>Ustilaginomycotina</taxon>
        <taxon>Exobasidiomycetes</taxon>
        <taxon>Microstromatales</taxon>
        <taxon>Microstromatales incertae sedis</taxon>
        <taxon>Jaminaea</taxon>
    </lineage>
</organism>
<proteinExistence type="predicted"/>
<evidence type="ECO:0000256" key="1">
    <source>
        <dbReference type="SAM" id="MobiDB-lite"/>
    </source>
</evidence>
<feature type="region of interest" description="Disordered" evidence="1">
    <location>
        <begin position="845"/>
        <end position="965"/>
    </location>
</feature>
<dbReference type="Proteomes" id="UP000245884">
    <property type="component" value="Unassembled WGS sequence"/>
</dbReference>
<feature type="compositionally biased region" description="Basic and acidic residues" evidence="1">
    <location>
        <begin position="648"/>
        <end position="667"/>
    </location>
</feature>
<keyword evidence="3" id="KW-1185">Reference proteome</keyword>
<sequence length="965" mass="103564">MSASNRLALSATPSATPSSASARRPRPVAAATSSSSSSSRQPQISNYFTKSQQASKQHQHQNTPPPAPESVPAPAASTASSSKAPPVPARKLHLAALGRGFASTQSPLTSLFKWVPEDEHGDHEDFSTPAVGARHLSEDEDEEERRWLERAQKLRTKSKGSDVSEPLAAPVDRESSRSGARRATSKSPLPMRIPEEDRTEKRQRSRVASPVEQRRRRPATPVNAVTPSHKSPKAAASRTRTPNSAQRLAAAHAAAGAVSPQSPFQETPYMHQSLSEFSLMQWEIDARRKAPQYRVSAGLQPTAGDLDAQRQVEREAFDKARREGIARSIGAPTAIAQTTIKHVRPPQRPVSAGGDVRVPVKRPASPRPSNSSPNKRLPLSPRRQPTATGNMHRSDPVANPAAIHADEDSDEESLLRPGPSPPRPTRFSSSQGRAAPPPARSAATPVASVPAIRSPRSHRRIYALETQDGEPLPSPFHARRLFATGGADPRPAAKPSAVELSRQREASSSLSSAPSSPTAVAEAAEAAKTHYTTSSPSLSPQSPISTPHHRGALLPDETYREPDPPSEIPETPARSQPPRTAKSTAKRGPLGQALGARLGTIQSTQKCVVAAANRSASNTDSSSSLSSPPAETQPLEGEYDDSDDEVILETKQRQPTREKPDEVDRDATQPLAFSPSPEPMPADPKRSSKTSTSASQARPAISRWSAVNDAWADWEQPREKPSRTSHQPTLGRFGFDETTRWPSTTPHEEQRSSKSATPAARGLTAAQRAHFAEHPLPRDQTDILSDEEDADIEEAVLRRDQNGNSKERDAADDSGFVDAANSPVVPARSQRVLRVVPSPTRSFNANAAAAAAAAQVTRADGNDDDGDGGETQPLAWPSSQSSHTEDESPPPLPLPVKRRRTQGKEARPIGVIRRASGRFVGGRGDEEDNGPTSSQTSSSSSSTSWVPRLDQGAGKEFESFLSRLS</sequence>
<dbReference type="OrthoDB" id="10691068at2759"/>
<feature type="compositionally biased region" description="Basic and acidic residues" evidence="1">
    <location>
        <begin position="115"/>
        <end position="126"/>
    </location>
</feature>